<gene>
    <name evidence="1" type="ORF">ElyMa_005127100</name>
</gene>
<dbReference type="Proteomes" id="UP000762676">
    <property type="component" value="Unassembled WGS sequence"/>
</dbReference>
<feature type="non-terminal residue" evidence="1">
    <location>
        <position position="1"/>
    </location>
</feature>
<protein>
    <submittedName>
        <fullName evidence="1">Uncharacterized protein</fullName>
    </submittedName>
</protein>
<sequence length="94" mass="10590">EKGLGFQQQRQKSRRVPAISVMDLDFANDLAPLTEEIEQTQEGLWQETRAGEMGLYFNAKTTEIKAFNQNGSVIIKAKNGETLKAVENSKYLKV</sequence>
<reference evidence="1 2" key="1">
    <citation type="journal article" date="2021" name="Elife">
        <title>Chloroplast acquisition without the gene transfer in kleptoplastic sea slugs, Plakobranchus ocellatus.</title>
        <authorList>
            <person name="Maeda T."/>
            <person name="Takahashi S."/>
            <person name="Yoshida T."/>
            <person name="Shimamura S."/>
            <person name="Takaki Y."/>
            <person name="Nagai Y."/>
            <person name="Toyoda A."/>
            <person name="Suzuki Y."/>
            <person name="Arimoto A."/>
            <person name="Ishii H."/>
            <person name="Satoh N."/>
            <person name="Nishiyama T."/>
            <person name="Hasebe M."/>
            <person name="Maruyama T."/>
            <person name="Minagawa J."/>
            <person name="Obokata J."/>
            <person name="Shigenobu S."/>
        </authorList>
    </citation>
    <scope>NUCLEOTIDE SEQUENCE [LARGE SCALE GENOMIC DNA]</scope>
</reference>
<accession>A0AAV4JNA8</accession>
<organism evidence="1 2">
    <name type="scientific">Elysia marginata</name>
    <dbReference type="NCBI Taxonomy" id="1093978"/>
    <lineage>
        <taxon>Eukaryota</taxon>
        <taxon>Metazoa</taxon>
        <taxon>Spiralia</taxon>
        <taxon>Lophotrochozoa</taxon>
        <taxon>Mollusca</taxon>
        <taxon>Gastropoda</taxon>
        <taxon>Heterobranchia</taxon>
        <taxon>Euthyneura</taxon>
        <taxon>Panpulmonata</taxon>
        <taxon>Sacoglossa</taxon>
        <taxon>Placobranchoidea</taxon>
        <taxon>Plakobranchidae</taxon>
        <taxon>Elysia</taxon>
    </lineage>
</organism>
<dbReference type="AlphaFoldDB" id="A0AAV4JNA8"/>
<keyword evidence="2" id="KW-1185">Reference proteome</keyword>
<dbReference type="EMBL" id="BMAT01010250">
    <property type="protein sequence ID" value="GFS23183.1"/>
    <property type="molecule type" value="Genomic_DNA"/>
</dbReference>
<evidence type="ECO:0000313" key="2">
    <source>
        <dbReference type="Proteomes" id="UP000762676"/>
    </source>
</evidence>
<name>A0AAV4JNA8_9GAST</name>
<evidence type="ECO:0000313" key="1">
    <source>
        <dbReference type="EMBL" id="GFS23183.1"/>
    </source>
</evidence>
<proteinExistence type="predicted"/>
<comment type="caution">
    <text evidence="1">The sequence shown here is derived from an EMBL/GenBank/DDBJ whole genome shotgun (WGS) entry which is preliminary data.</text>
</comment>